<gene>
    <name evidence="3" type="ORF">H0S73_25255</name>
</gene>
<comment type="caution">
    <text evidence="3">The sequence shown here is derived from an EMBL/GenBank/DDBJ whole genome shotgun (WGS) entry which is preliminary data.</text>
</comment>
<dbReference type="AlphaFoldDB" id="A0A838BWD3"/>
<feature type="coiled-coil region" evidence="1">
    <location>
        <begin position="89"/>
        <end position="123"/>
    </location>
</feature>
<dbReference type="EMBL" id="JACDXJ010000005">
    <property type="protein sequence ID" value="MBA1159389.1"/>
    <property type="molecule type" value="Genomic_DNA"/>
</dbReference>
<evidence type="ECO:0000256" key="2">
    <source>
        <dbReference type="SAM" id="MobiDB-lite"/>
    </source>
</evidence>
<keyword evidence="1" id="KW-0175">Coiled coil</keyword>
<accession>A0A838BWD3</accession>
<evidence type="ECO:0000313" key="3">
    <source>
        <dbReference type="EMBL" id="MBA1159389.1"/>
    </source>
</evidence>
<name>A0A838BWD3_9HYPH</name>
<dbReference type="Proteomes" id="UP000572984">
    <property type="component" value="Unassembled WGS sequence"/>
</dbReference>
<evidence type="ECO:0000256" key="1">
    <source>
        <dbReference type="SAM" id="Coils"/>
    </source>
</evidence>
<feature type="region of interest" description="Disordered" evidence="2">
    <location>
        <begin position="56"/>
        <end position="82"/>
    </location>
</feature>
<keyword evidence="4" id="KW-1185">Reference proteome</keyword>
<organism evidence="3 4">
    <name type="scientific">Microvirga mediterraneensis</name>
    <dbReference type="NCBI Taxonomy" id="2754695"/>
    <lineage>
        <taxon>Bacteria</taxon>
        <taxon>Pseudomonadati</taxon>
        <taxon>Pseudomonadota</taxon>
        <taxon>Alphaproteobacteria</taxon>
        <taxon>Hyphomicrobiales</taxon>
        <taxon>Methylobacteriaceae</taxon>
        <taxon>Microvirga</taxon>
    </lineage>
</organism>
<feature type="compositionally biased region" description="Low complexity" evidence="2">
    <location>
        <begin position="68"/>
        <end position="80"/>
    </location>
</feature>
<protein>
    <submittedName>
        <fullName evidence="3">Sigma-70 region 4 domain-containing protein</fullName>
    </submittedName>
</protein>
<sequence length="141" mass="15483">MTESTVWMSYAEAAEALGISAASVKQKARRGRWPRQVGNDGKARVAVPSDLLEVKQATTPATNPPTSPDTTLPTSTVSTPPVNPVHEALARLEGEVVGLRLALDAERRRADAAEARVVELREDRDRWHGLAVRPWWRRLVG</sequence>
<reference evidence="3 4" key="1">
    <citation type="submission" date="2020-07" db="EMBL/GenBank/DDBJ databases">
        <title>Draft genome and description of Microvirga mediterraneensis Marseille-Q2068 sp. nov.</title>
        <authorList>
            <person name="Boxberger M."/>
        </authorList>
    </citation>
    <scope>NUCLEOTIDE SEQUENCE [LARGE SCALE GENOMIC DNA]</scope>
    <source>
        <strain evidence="3 4">Marseille-Q2068</strain>
    </source>
</reference>
<evidence type="ECO:0000313" key="4">
    <source>
        <dbReference type="Proteomes" id="UP000572984"/>
    </source>
</evidence>
<proteinExistence type="predicted"/>
<dbReference type="RefSeq" id="WP_181054978.1">
    <property type="nucleotide sequence ID" value="NZ_JACDXJ010000005.1"/>
</dbReference>